<dbReference type="PANTHER" id="PTHR39962">
    <property type="entry name" value="BLL4848 PROTEIN"/>
    <property type="match status" value="1"/>
</dbReference>
<protein>
    <submittedName>
        <fullName evidence="3">LpxI family protein</fullName>
    </submittedName>
</protein>
<feature type="domain" description="LpxI N-terminal" evidence="2">
    <location>
        <begin position="21"/>
        <end position="153"/>
    </location>
</feature>
<dbReference type="RefSeq" id="WP_345100326.1">
    <property type="nucleotide sequence ID" value="NZ_BAABGS010000074.1"/>
</dbReference>
<dbReference type="Gene3D" id="3.40.140.80">
    <property type="match status" value="1"/>
</dbReference>
<accession>A0ABW5DDN4</accession>
<reference evidence="4" key="1">
    <citation type="journal article" date="2019" name="Int. J. Syst. Evol. Microbiol.">
        <title>The Global Catalogue of Microorganisms (GCM) 10K type strain sequencing project: providing services to taxonomists for standard genome sequencing and annotation.</title>
        <authorList>
            <consortium name="The Broad Institute Genomics Platform"/>
            <consortium name="The Broad Institute Genome Sequencing Center for Infectious Disease"/>
            <person name="Wu L."/>
            <person name="Ma J."/>
        </authorList>
    </citation>
    <scope>NUCLEOTIDE SEQUENCE [LARGE SCALE GENOMIC DNA]</scope>
    <source>
        <strain evidence="4">KCTC 23707</strain>
    </source>
</reference>
<dbReference type="PANTHER" id="PTHR39962:SF1">
    <property type="entry name" value="LPXI FAMILY PROTEIN"/>
    <property type="match status" value="1"/>
</dbReference>
<comment type="caution">
    <text evidence="3">The sequence shown here is derived from an EMBL/GenBank/DDBJ whole genome shotgun (WGS) entry which is preliminary data.</text>
</comment>
<keyword evidence="4" id="KW-1185">Reference proteome</keyword>
<organism evidence="3 4">
    <name type="scientific">Chelativorans composti</name>
    <dbReference type="NCBI Taxonomy" id="768533"/>
    <lineage>
        <taxon>Bacteria</taxon>
        <taxon>Pseudomonadati</taxon>
        <taxon>Pseudomonadota</taxon>
        <taxon>Alphaproteobacteria</taxon>
        <taxon>Hyphomicrobiales</taxon>
        <taxon>Phyllobacteriaceae</taxon>
        <taxon>Chelativorans</taxon>
    </lineage>
</organism>
<dbReference type="InterPro" id="IPR053174">
    <property type="entry name" value="LpxI"/>
</dbReference>
<sequence length="300" mass="31946">MRMTAARNRLSPTVPLGPGSRVAIIAGSGMLPHSVAEALCAMGHRPLVVAIEGEAQFERAPERYDLWSIKLEHVGTLLLKLKRQGVTHLVMAGGVKRRPPIRSLRMTPGVLLFLPKLLWAYARGDDDLLSTLIRYVESHGIHVVGAHEVAPELLAPNQVLTKAKPTAADEKDISAALEAARAIGRLDIGQAAIAIGGRAIALEGIEGTDGLLARTIELRSHGRLAGKTRGVLVKCAKPGQETRADLPAIGPQTVRDAHAAGLAGIAVEAGRSFILETGETIRLADELGLFIIGYEKGREK</sequence>
<proteinExistence type="predicted"/>
<dbReference type="Pfam" id="PF17930">
    <property type="entry name" value="LpxI_N"/>
    <property type="match status" value="1"/>
</dbReference>
<dbReference type="Proteomes" id="UP001597373">
    <property type="component" value="Unassembled WGS sequence"/>
</dbReference>
<dbReference type="EMBL" id="JBHUIR010000017">
    <property type="protein sequence ID" value="MFD2259002.1"/>
    <property type="molecule type" value="Genomic_DNA"/>
</dbReference>
<evidence type="ECO:0000313" key="3">
    <source>
        <dbReference type="EMBL" id="MFD2259002.1"/>
    </source>
</evidence>
<name>A0ABW5DDN4_9HYPH</name>
<dbReference type="InterPro" id="IPR041255">
    <property type="entry name" value="LpxI_N"/>
</dbReference>
<evidence type="ECO:0000259" key="2">
    <source>
        <dbReference type="Pfam" id="PF17930"/>
    </source>
</evidence>
<dbReference type="InterPro" id="IPR010415">
    <property type="entry name" value="LpxI_C"/>
</dbReference>
<dbReference type="InterPro" id="IPR043167">
    <property type="entry name" value="LpxI_C_sf"/>
</dbReference>
<evidence type="ECO:0000313" key="4">
    <source>
        <dbReference type="Proteomes" id="UP001597373"/>
    </source>
</evidence>
<feature type="domain" description="LpxI C-terminal" evidence="1">
    <location>
        <begin position="157"/>
        <end position="292"/>
    </location>
</feature>
<evidence type="ECO:0000259" key="1">
    <source>
        <dbReference type="Pfam" id="PF06230"/>
    </source>
</evidence>
<gene>
    <name evidence="3" type="ORF">ACFSMZ_04400</name>
</gene>
<dbReference type="Pfam" id="PF06230">
    <property type="entry name" value="LpxI_C"/>
    <property type="match status" value="1"/>
</dbReference>
<dbReference type="Gene3D" id="3.40.50.20">
    <property type="match status" value="1"/>
</dbReference>